<feature type="transmembrane region" description="Helical" evidence="7">
    <location>
        <begin position="55"/>
        <end position="85"/>
    </location>
</feature>
<feature type="transmembrane region" description="Helical" evidence="7">
    <location>
        <begin position="201"/>
        <end position="226"/>
    </location>
</feature>
<evidence type="ECO:0000256" key="1">
    <source>
        <dbReference type="ARBA" id="ARBA00004651"/>
    </source>
</evidence>
<dbReference type="Proteomes" id="UP001589627">
    <property type="component" value="Unassembled WGS sequence"/>
</dbReference>
<evidence type="ECO:0000256" key="7">
    <source>
        <dbReference type="SAM" id="Phobius"/>
    </source>
</evidence>
<dbReference type="RefSeq" id="WP_378202499.1">
    <property type="nucleotide sequence ID" value="NZ_JBHLZP010000112.1"/>
</dbReference>
<dbReference type="InterPro" id="IPR017039">
    <property type="entry name" value="Virul_fac_BrkB"/>
</dbReference>
<keyword evidence="3 7" id="KW-0812">Transmembrane</keyword>
<evidence type="ECO:0000256" key="4">
    <source>
        <dbReference type="ARBA" id="ARBA00022989"/>
    </source>
</evidence>
<dbReference type="Pfam" id="PF03631">
    <property type="entry name" value="Virul_fac_BrkB"/>
    <property type="match status" value="1"/>
</dbReference>
<organism evidence="8 9">
    <name type="scientific">Actinoallomurus acaciae</name>
    <dbReference type="NCBI Taxonomy" id="502577"/>
    <lineage>
        <taxon>Bacteria</taxon>
        <taxon>Bacillati</taxon>
        <taxon>Actinomycetota</taxon>
        <taxon>Actinomycetes</taxon>
        <taxon>Streptosporangiales</taxon>
        <taxon>Thermomonosporaceae</taxon>
        <taxon>Actinoallomurus</taxon>
    </lineage>
</organism>
<accession>A0ABV5YHN5</accession>
<reference evidence="8 9" key="1">
    <citation type="submission" date="2024-09" db="EMBL/GenBank/DDBJ databases">
        <authorList>
            <person name="Sun Q."/>
            <person name="Mori K."/>
        </authorList>
    </citation>
    <scope>NUCLEOTIDE SEQUENCE [LARGE SCALE GENOMIC DNA]</scope>
    <source>
        <strain evidence="8 9">TBRC 0563</strain>
    </source>
</reference>
<protein>
    <submittedName>
        <fullName evidence="8">YihY/virulence factor BrkB family protein</fullName>
    </submittedName>
</protein>
<dbReference type="EMBL" id="JBHLZP010000112">
    <property type="protein sequence ID" value="MFB9833917.1"/>
    <property type="molecule type" value="Genomic_DNA"/>
</dbReference>
<feature type="compositionally biased region" description="Pro residues" evidence="6">
    <location>
        <begin position="325"/>
        <end position="334"/>
    </location>
</feature>
<feature type="transmembrane region" description="Helical" evidence="7">
    <location>
        <begin position="273"/>
        <end position="294"/>
    </location>
</feature>
<dbReference type="PANTHER" id="PTHR30213">
    <property type="entry name" value="INNER MEMBRANE PROTEIN YHJD"/>
    <property type="match status" value="1"/>
</dbReference>
<name>A0ABV5YHN5_9ACTN</name>
<evidence type="ECO:0000313" key="8">
    <source>
        <dbReference type="EMBL" id="MFB9833917.1"/>
    </source>
</evidence>
<keyword evidence="2" id="KW-1003">Cell membrane</keyword>
<gene>
    <name evidence="8" type="ORF">ACFFNX_17170</name>
</gene>
<feature type="transmembrane region" description="Helical" evidence="7">
    <location>
        <begin position="127"/>
        <end position="148"/>
    </location>
</feature>
<evidence type="ECO:0000313" key="9">
    <source>
        <dbReference type="Proteomes" id="UP001589627"/>
    </source>
</evidence>
<keyword evidence="9" id="KW-1185">Reference proteome</keyword>
<feature type="transmembrane region" description="Helical" evidence="7">
    <location>
        <begin position="238"/>
        <end position="261"/>
    </location>
</feature>
<evidence type="ECO:0000256" key="6">
    <source>
        <dbReference type="SAM" id="MobiDB-lite"/>
    </source>
</evidence>
<feature type="region of interest" description="Disordered" evidence="6">
    <location>
        <begin position="314"/>
        <end position="334"/>
    </location>
</feature>
<dbReference type="PANTHER" id="PTHR30213:SF0">
    <property type="entry name" value="UPF0761 MEMBRANE PROTEIN YIHY"/>
    <property type="match status" value="1"/>
</dbReference>
<sequence length="334" mass="35169">MSEDQRHVRITLFLRRILSADAMRRAVAGPGEGFTARDWIVVLQRVRKEAREDNVGLIAAGVAFWAILSIVPLLIGVMAIASLVAGPAWVHGQLGPLATILPRPVARSLTDQLSDAVAAMSGQGRTVGLVVGLLGVLWTCSRGFGALINGLHVVIDAEDTRNVIRKRATAFGMTTGALATALGALWLVASVPPIGLRDADVIVGFAIRCLLLAVLAVVGLILLYRYGTDRANADWHAVRWGAGIAMTGWAVMSVALALYTADTGGRSSTYGTLAGAAAIATWLYMSCYIILLGAEINVEIERLLAHRAAFRDEPAEPAPANAEAPPGPVTEPAG</sequence>
<proteinExistence type="predicted"/>
<keyword evidence="5 7" id="KW-0472">Membrane</keyword>
<evidence type="ECO:0000256" key="2">
    <source>
        <dbReference type="ARBA" id="ARBA00022475"/>
    </source>
</evidence>
<evidence type="ECO:0000256" key="3">
    <source>
        <dbReference type="ARBA" id="ARBA00022692"/>
    </source>
</evidence>
<comment type="caution">
    <text evidence="8">The sequence shown here is derived from an EMBL/GenBank/DDBJ whole genome shotgun (WGS) entry which is preliminary data.</text>
</comment>
<feature type="transmembrane region" description="Helical" evidence="7">
    <location>
        <begin position="168"/>
        <end position="189"/>
    </location>
</feature>
<keyword evidence="4 7" id="KW-1133">Transmembrane helix</keyword>
<dbReference type="PIRSF" id="PIRSF035875">
    <property type="entry name" value="RNase_BN"/>
    <property type="match status" value="1"/>
</dbReference>
<evidence type="ECO:0000256" key="5">
    <source>
        <dbReference type="ARBA" id="ARBA00023136"/>
    </source>
</evidence>
<comment type="subcellular location">
    <subcellularLocation>
        <location evidence="1">Cell membrane</location>
        <topology evidence="1">Multi-pass membrane protein</topology>
    </subcellularLocation>
</comment>